<evidence type="ECO:0000259" key="2">
    <source>
        <dbReference type="Pfam" id="PF26563"/>
    </source>
</evidence>
<dbReference type="Pfam" id="PF26563">
    <property type="entry name" value="Rv3660c_N"/>
    <property type="match status" value="1"/>
</dbReference>
<keyword evidence="4" id="KW-1185">Reference proteome</keyword>
<dbReference type="SUPFAM" id="SSF52540">
    <property type="entry name" value="P-loop containing nucleoside triphosphate hydrolases"/>
    <property type="match status" value="1"/>
</dbReference>
<dbReference type="PANTHER" id="PTHR43384">
    <property type="entry name" value="SEPTUM SITE-DETERMINING PROTEIN MIND HOMOLOG, CHLOROPLASTIC-RELATED"/>
    <property type="match status" value="1"/>
</dbReference>
<evidence type="ECO:0000313" key="3">
    <source>
        <dbReference type="EMBL" id="MFB9775409.1"/>
    </source>
</evidence>
<evidence type="ECO:0000256" key="1">
    <source>
        <dbReference type="SAM" id="MobiDB-lite"/>
    </source>
</evidence>
<gene>
    <name evidence="3" type="primary">ssd</name>
    <name evidence="3" type="ORF">ACFFN1_03125</name>
</gene>
<dbReference type="EMBL" id="JBHMAU010000025">
    <property type="protein sequence ID" value="MFB9775409.1"/>
    <property type="molecule type" value="Genomic_DNA"/>
</dbReference>
<organism evidence="3 4">
    <name type="scientific">Brevibacterium otitidis</name>
    <dbReference type="NCBI Taxonomy" id="53364"/>
    <lineage>
        <taxon>Bacteria</taxon>
        <taxon>Bacillati</taxon>
        <taxon>Actinomycetota</taxon>
        <taxon>Actinomycetes</taxon>
        <taxon>Micrococcales</taxon>
        <taxon>Brevibacteriaceae</taxon>
        <taxon>Brevibacterium</taxon>
    </lineage>
</organism>
<sequence>MSRIALVTQLTSLAEQCAALADGIGIRLDVLAPHTGGWQDAVLVLLGEDVADPLPALSAPTVLVAVDHGAEIWQQAARLGADTVAVLPAAAEWLTQQMIHAVEPPGSPATTIGVVAGSGGAGASVLACALARHAAAEAVETVLLDADPLGGGVDLVLGYENIDGLRWPALTTSRGRLRPSTLPQALPRSEGLSVLSWDRESHADLSGDVFDAVITAAQQAFDLVIVDLPRHAPVEWASSCHHLVLVTPARVRAVVAASCVASRLRTVHPAVGLAVRSVDRNGLDPALVAESIDLELLGSYRDDPALAGQVDRGEGIPYARTRLKRFAAEVLEGILAGGSVPGGGLSGGGLVSSAARGGGLSGGGLSGAGRESRGLAGSSVGRRIFGGSNAVGAGRR</sequence>
<dbReference type="Gene3D" id="3.40.50.300">
    <property type="entry name" value="P-loop containing nucleotide triphosphate hydrolases"/>
    <property type="match status" value="1"/>
</dbReference>
<evidence type="ECO:0000313" key="4">
    <source>
        <dbReference type="Proteomes" id="UP001589707"/>
    </source>
</evidence>
<protein>
    <submittedName>
        <fullName evidence="3">Septum site-determining protein Ssd</fullName>
    </submittedName>
</protein>
<dbReference type="NCBIfam" id="TIGR03815">
    <property type="entry name" value="CpaE_hom_Actino"/>
    <property type="match status" value="1"/>
</dbReference>
<dbReference type="InterPro" id="IPR027417">
    <property type="entry name" value="P-loop_NTPase"/>
</dbReference>
<dbReference type="InterPro" id="IPR022521">
    <property type="entry name" value="Rv3660c"/>
</dbReference>
<feature type="domain" description="Rv3660c-like CheY-like N-terminal" evidence="2">
    <location>
        <begin position="17"/>
        <end position="106"/>
    </location>
</feature>
<dbReference type="InterPro" id="IPR050625">
    <property type="entry name" value="ParA/MinD_ATPase"/>
</dbReference>
<proteinExistence type="predicted"/>
<dbReference type="PANTHER" id="PTHR43384:SF11">
    <property type="entry name" value="SEPTUM SITE DETERMINING PROTEIN"/>
    <property type="match status" value="1"/>
</dbReference>
<reference evidence="3 4" key="1">
    <citation type="submission" date="2024-09" db="EMBL/GenBank/DDBJ databases">
        <authorList>
            <person name="Sun Q."/>
            <person name="Mori K."/>
        </authorList>
    </citation>
    <scope>NUCLEOTIDE SEQUENCE [LARGE SCALE GENOMIC DNA]</scope>
    <source>
        <strain evidence="3 4">JCM 11683</strain>
    </source>
</reference>
<name>A0ABV5WZ09_9MICO</name>
<dbReference type="RefSeq" id="WP_376838509.1">
    <property type="nucleotide sequence ID" value="NZ_JBHMAU010000025.1"/>
</dbReference>
<feature type="region of interest" description="Disordered" evidence="1">
    <location>
        <begin position="362"/>
        <end position="396"/>
    </location>
</feature>
<dbReference type="Proteomes" id="UP001589707">
    <property type="component" value="Unassembled WGS sequence"/>
</dbReference>
<dbReference type="InterPro" id="IPR059050">
    <property type="entry name" value="Rv3660c_N"/>
</dbReference>
<accession>A0ABV5WZ09</accession>
<comment type="caution">
    <text evidence="3">The sequence shown here is derived from an EMBL/GenBank/DDBJ whole genome shotgun (WGS) entry which is preliminary data.</text>
</comment>